<proteinExistence type="predicted"/>
<comment type="caution">
    <text evidence="1">The sequence shown here is derived from an EMBL/GenBank/DDBJ whole genome shotgun (WGS) entry which is preliminary data.</text>
</comment>
<reference evidence="1 2" key="1">
    <citation type="submission" date="2023-06" db="EMBL/GenBank/DDBJ databases">
        <title>Roseiconus lacunae JC819 isolated from Gulf of Mannar region, Tamil Nadu.</title>
        <authorList>
            <person name="Pk S."/>
            <person name="Ch S."/>
            <person name="Ch V.R."/>
        </authorList>
    </citation>
    <scope>NUCLEOTIDE SEQUENCE [LARGE SCALE GENOMIC DNA]</scope>
    <source>
        <strain evidence="1 2">JC819</strain>
    </source>
</reference>
<keyword evidence="2" id="KW-1185">Reference proteome</keyword>
<evidence type="ECO:0000313" key="2">
    <source>
        <dbReference type="Proteomes" id="UP001239462"/>
    </source>
</evidence>
<dbReference type="EMBL" id="JASZZN010000001">
    <property type="protein sequence ID" value="MDM4013866.1"/>
    <property type="molecule type" value="Genomic_DNA"/>
</dbReference>
<accession>A0ABT7PBN9</accession>
<name>A0ABT7PBN9_9BACT</name>
<dbReference type="Proteomes" id="UP001239462">
    <property type="component" value="Unassembled WGS sequence"/>
</dbReference>
<gene>
    <name evidence="1" type="ORF">QTN89_00385</name>
</gene>
<sequence>MQQPAYHVHIYGPPRLTDLGSVPADAVKNRGQSTEQGQQSTIATTFENAMARLQDLTPSVLTEPDGSIAWAGTEHQIVGIIYDAADQIQYVELRGHGQSKYWRLLLQAIAGTENVDRFSIMVLPNRQWKNFQSFERMLDENAS</sequence>
<evidence type="ECO:0000313" key="1">
    <source>
        <dbReference type="EMBL" id="MDM4013866.1"/>
    </source>
</evidence>
<protein>
    <submittedName>
        <fullName evidence="1">Uncharacterized protein</fullName>
    </submittedName>
</protein>
<organism evidence="1 2">
    <name type="scientific">Roseiconus lacunae</name>
    <dbReference type="NCBI Taxonomy" id="2605694"/>
    <lineage>
        <taxon>Bacteria</taxon>
        <taxon>Pseudomonadati</taxon>
        <taxon>Planctomycetota</taxon>
        <taxon>Planctomycetia</taxon>
        <taxon>Pirellulales</taxon>
        <taxon>Pirellulaceae</taxon>
        <taxon>Roseiconus</taxon>
    </lineage>
</organism>
<dbReference type="RefSeq" id="WP_149495227.1">
    <property type="nucleotide sequence ID" value="NZ_JAJMQV010000183.1"/>
</dbReference>